<dbReference type="PIRSF" id="PIRSF006630">
    <property type="entry name" value="NADS_GAT"/>
    <property type="match status" value="1"/>
</dbReference>
<feature type="active site" description="Nucleophile; for glutaminase activity" evidence="7">
    <location>
        <position position="164"/>
    </location>
</feature>
<dbReference type="InterPro" id="IPR003010">
    <property type="entry name" value="C-N_Hydrolase"/>
</dbReference>
<evidence type="ECO:0000256" key="7">
    <source>
        <dbReference type="HAMAP-Rule" id="MF_02090"/>
    </source>
</evidence>
<evidence type="ECO:0000256" key="5">
    <source>
        <dbReference type="ARBA" id="ARBA00022840"/>
    </source>
</evidence>
<comment type="similarity">
    <text evidence="9">Belongs to the NAD synthetase family.</text>
</comment>
<dbReference type="Pfam" id="PF00795">
    <property type="entry name" value="CN_hydrolase"/>
    <property type="match status" value="1"/>
</dbReference>
<evidence type="ECO:0000313" key="12">
    <source>
        <dbReference type="Proteomes" id="UP000664844"/>
    </source>
</evidence>
<dbReference type="InterPro" id="IPR014445">
    <property type="entry name" value="Gln-dep_NAD_synthase"/>
</dbReference>
<feature type="binding site" evidence="7">
    <location>
        <position position="201"/>
    </location>
    <ligand>
        <name>L-glutamine</name>
        <dbReference type="ChEBI" id="CHEBI:58359"/>
    </ligand>
</feature>
<evidence type="ECO:0000256" key="2">
    <source>
        <dbReference type="ARBA" id="ARBA00007145"/>
    </source>
</evidence>
<evidence type="ECO:0000256" key="4">
    <source>
        <dbReference type="ARBA" id="ARBA00022741"/>
    </source>
</evidence>
<feature type="active site" description="For glutaminase activity" evidence="7">
    <location>
        <position position="116"/>
    </location>
</feature>
<feature type="binding site" evidence="7">
    <location>
        <position position="408"/>
    </location>
    <ligand>
        <name>deamido-NAD(+)</name>
        <dbReference type="ChEBI" id="CHEBI:58437"/>
        <note>ligand shared between two neighboring subunits</note>
    </ligand>
</feature>
<feature type="binding site" evidence="7">
    <location>
        <position position="550"/>
    </location>
    <ligand>
        <name>deamido-NAD(+)</name>
        <dbReference type="ChEBI" id="CHEBI:58437"/>
        <note>ligand shared between two neighboring subunits</note>
    </ligand>
</feature>
<organism evidence="11 12">
    <name type="scientific">Phormidium pseudopriestleyi FRX01</name>
    <dbReference type="NCBI Taxonomy" id="1759528"/>
    <lineage>
        <taxon>Bacteria</taxon>
        <taxon>Bacillati</taxon>
        <taxon>Cyanobacteriota</taxon>
        <taxon>Cyanophyceae</taxon>
        <taxon>Oscillatoriophycideae</taxon>
        <taxon>Oscillatoriales</taxon>
        <taxon>Oscillatoriaceae</taxon>
        <taxon>Phormidium</taxon>
    </lineage>
</organism>
<name>A0ABS3FZ43_9CYAN</name>
<dbReference type="InterPro" id="IPR022310">
    <property type="entry name" value="NAD/GMP_synthase"/>
</dbReference>
<dbReference type="Gene3D" id="3.60.110.10">
    <property type="entry name" value="Carbon-nitrogen hydrolase"/>
    <property type="match status" value="1"/>
</dbReference>
<evidence type="ECO:0000256" key="3">
    <source>
        <dbReference type="ARBA" id="ARBA00022598"/>
    </source>
</evidence>
<evidence type="ECO:0000256" key="1">
    <source>
        <dbReference type="ARBA" id="ARBA00005188"/>
    </source>
</evidence>
<dbReference type="NCBIfam" id="TIGR00552">
    <property type="entry name" value="nadE"/>
    <property type="match status" value="1"/>
</dbReference>
<dbReference type="GO" id="GO:0003952">
    <property type="term" value="F:NAD+ synthase (glutamine-hydrolyzing) activity"/>
    <property type="evidence" value="ECO:0007669"/>
    <property type="project" value="UniProtKB-EC"/>
</dbReference>
<keyword evidence="4 7" id="KW-0547">Nucleotide-binding</keyword>
<dbReference type="InterPro" id="IPR003694">
    <property type="entry name" value="NAD_synthase"/>
</dbReference>
<dbReference type="PROSITE" id="PS50263">
    <property type="entry name" value="CN_HYDROLASE"/>
    <property type="match status" value="1"/>
</dbReference>
<keyword evidence="12" id="KW-1185">Reference proteome</keyword>
<comment type="function">
    <text evidence="7">Catalyzes the ATP-dependent amidation of deamido-NAD to form NAD. Uses L-glutamine as a nitrogen source.</text>
</comment>
<evidence type="ECO:0000256" key="6">
    <source>
        <dbReference type="ARBA" id="ARBA00023027"/>
    </source>
</evidence>
<gene>
    <name evidence="7" type="primary">nadE</name>
    <name evidence="11" type="ORF">J0895_22995</name>
</gene>
<comment type="catalytic activity">
    <reaction evidence="7 8">
        <text>deamido-NAD(+) + L-glutamine + ATP + H2O = L-glutamate + AMP + diphosphate + NAD(+) + H(+)</text>
        <dbReference type="Rhea" id="RHEA:24384"/>
        <dbReference type="ChEBI" id="CHEBI:15377"/>
        <dbReference type="ChEBI" id="CHEBI:15378"/>
        <dbReference type="ChEBI" id="CHEBI:29985"/>
        <dbReference type="ChEBI" id="CHEBI:30616"/>
        <dbReference type="ChEBI" id="CHEBI:33019"/>
        <dbReference type="ChEBI" id="CHEBI:57540"/>
        <dbReference type="ChEBI" id="CHEBI:58359"/>
        <dbReference type="ChEBI" id="CHEBI:58437"/>
        <dbReference type="ChEBI" id="CHEBI:456215"/>
        <dbReference type="EC" id="6.3.5.1"/>
    </reaction>
</comment>
<dbReference type="RefSeq" id="WP_207090325.1">
    <property type="nucleotide sequence ID" value="NZ_JAFLQW010000600.1"/>
</dbReference>
<feature type="active site" description="Proton acceptor; for glutaminase activity" evidence="7">
    <location>
        <position position="41"/>
    </location>
</feature>
<protein>
    <recommendedName>
        <fullName evidence="7 8">Glutamine-dependent NAD(+) synthetase</fullName>
        <ecNumber evidence="7 8">6.3.5.1</ecNumber>
    </recommendedName>
    <alternativeName>
        <fullName evidence="7 8">NAD(+) synthase [glutamine-hydrolyzing]</fullName>
    </alternativeName>
</protein>
<keyword evidence="5 7" id="KW-0067">ATP-binding</keyword>
<keyword evidence="3 7" id="KW-0436">Ligase</keyword>
<feature type="binding site" evidence="7">
    <location>
        <begin position="325"/>
        <end position="332"/>
    </location>
    <ligand>
        <name>ATP</name>
        <dbReference type="ChEBI" id="CHEBI:30616"/>
    </ligand>
</feature>
<reference evidence="11 12" key="1">
    <citation type="submission" date="2021-03" db="EMBL/GenBank/DDBJ databases">
        <title>Metabolic Capacity of the Antarctic Cyanobacterium Phormidium pseudopriestleyi that Sustains Oxygenic Photosynthesis in the Presence of Hydrogen Sulfide.</title>
        <authorList>
            <person name="Lumian J.E."/>
            <person name="Jungblut A.D."/>
            <person name="Dillon M.L."/>
            <person name="Hawes I."/>
            <person name="Doran P.T."/>
            <person name="Mackey T.J."/>
            <person name="Dick G.J."/>
            <person name="Grettenberger C.L."/>
            <person name="Sumner D.Y."/>
        </authorList>
    </citation>
    <scope>NUCLEOTIDE SEQUENCE [LARGE SCALE GENOMIC DNA]</scope>
    <source>
        <strain evidence="11 12">FRX01</strain>
    </source>
</reference>
<dbReference type="CDD" id="cd07570">
    <property type="entry name" value="GAT_Gln-NAD-synth"/>
    <property type="match status" value="1"/>
</dbReference>
<keyword evidence="6 7" id="KW-0520">NAD</keyword>
<feature type="binding site" evidence="7">
    <location>
        <position position="207"/>
    </location>
    <ligand>
        <name>L-glutamine</name>
        <dbReference type="ChEBI" id="CHEBI:58359"/>
    </ligand>
</feature>
<feature type="binding site" evidence="7">
    <location>
        <position position="437"/>
    </location>
    <ligand>
        <name>deamido-NAD(+)</name>
        <dbReference type="ChEBI" id="CHEBI:58437"/>
        <note>ligand shared between two neighboring subunits</note>
    </ligand>
</feature>
<dbReference type="EC" id="6.3.5.1" evidence="7 8"/>
<dbReference type="PANTHER" id="PTHR23090">
    <property type="entry name" value="NH 3 /GLUTAMINE-DEPENDENT NAD + SYNTHETASE"/>
    <property type="match status" value="1"/>
</dbReference>
<dbReference type="SUPFAM" id="SSF52402">
    <property type="entry name" value="Adenine nucleotide alpha hydrolases-like"/>
    <property type="match status" value="1"/>
</dbReference>
<feature type="binding site" evidence="7">
    <location>
        <position position="122"/>
    </location>
    <ligand>
        <name>L-glutamine</name>
        <dbReference type="ChEBI" id="CHEBI:58359"/>
    </ligand>
</feature>
<evidence type="ECO:0000259" key="10">
    <source>
        <dbReference type="PROSITE" id="PS50263"/>
    </source>
</evidence>
<comment type="similarity">
    <text evidence="2 7 8">In the C-terminal section; belongs to the NAD synthetase family.</text>
</comment>
<comment type="caution">
    <text evidence="7">Lacks conserved residue(s) required for the propagation of feature annotation.</text>
</comment>
<evidence type="ECO:0000256" key="8">
    <source>
        <dbReference type="PIRNR" id="PIRNR006630"/>
    </source>
</evidence>
<dbReference type="HAMAP" id="MF_02090">
    <property type="entry name" value="NadE_glutamine_dep"/>
    <property type="match status" value="1"/>
</dbReference>
<evidence type="ECO:0000313" key="11">
    <source>
        <dbReference type="EMBL" id="MBO0351896.1"/>
    </source>
</evidence>
<comment type="caution">
    <text evidence="11">The sequence shown here is derived from an EMBL/GenBank/DDBJ whole genome shotgun (WGS) entry which is preliminary data.</text>
</comment>
<dbReference type="Gene3D" id="3.40.50.620">
    <property type="entry name" value="HUPs"/>
    <property type="match status" value="1"/>
</dbReference>
<evidence type="ECO:0000256" key="9">
    <source>
        <dbReference type="RuleBase" id="RU003811"/>
    </source>
</evidence>
<sequence>MKIAIAQLNPTIGDLQGNSQQIRQAATQAAAQGIDLMLTPELSLCGYPPRDLLLRPSFIEAMSTQLQQLAQELPPAIAVLVGTVETHTLAPTTGGKSLYNSIALLFNGKIHQYFHKRLLPTYDVFDENRYFEPSYVSNYFNLGEFGIPSDPEVSPPIRIGVTICEDLWNDEEFWGKRQYPSNPIANLVEEGADVIINLSASPYSVGKQKLREAMLSHVAMRYRKPIIYANQVGGNDDLIFDGYSVAFNRVGERVALAAGFQADLLAVELDEKIRDLRPLSLAIASQPVTPPPAKPLIQAEEIWSALVLGVRDYTRKCGFSKVVIGLSGGIDSSLVAAIASEAIGPSNVLGVLMSSPHTSQQSVIDALELAQNLGMKTYSLPIEELMEGYDRILEDLFADSPRDVTEENLQARIRGNLLMAISNKFGYLLISTGNKSEMAVGYCTLYGDMNGGLAAISDVPKTQVYAICQWLNSREPGKIIIPESVLSKPPSAELKPGQIDQDSLPPYDILDDILDRLIHNHESIPQIVAAGYEPALVQRVVKLLNGAEFKRRQAPPGLKVTDRAFGTGWRMPIAAKVPPLPLCAE</sequence>
<dbReference type="InterPro" id="IPR014729">
    <property type="entry name" value="Rossmann-like_a/b/a_fold"/>
</dbReference>
<dbReference type="NCBIfam" id="NF010588">
    <property type="entry name" value="PRK13981.1"/>
    <property type="match status" value="1"/>
</dbReference>
<dbReference type="InterPro" id="IPR036526">
    <property type="entry name" value="C-N_Hydrolase_sf"/>
</dbReference>
<feature type="domain" description="CN hydrolase" evidence="10">
    <location>
        <begin position="1"/>
        <end position="271"/>
    </location>
</feature>
<accession>A0ABS3FZ43</accession>
<dbReference type="PANTHER" id="PTHR23090:SF9">
    <property type="entry name" value="GLUTAMINE-DEPENDENT NAD(+) SYNTHETASE"/>
    <property type="match status" value="1"/>
</dbReference>
<dbReference type="SUPFAM" id="SSF56317">
    <property type="entry name" value="Carbon-nitrogen hydrolase"/>
    <property type="match status" value="1"/>
</dbReference>
<proteinExistence type="inferred from homology"/>
<comment type="pathway">
    <text evidence="1 7 8">Cofactor biosynthesis; NAD(+) biosynthesis; NAD(+) from deamido-NAD(+) (L-Gln route): step 1/1.</text>
</comment>
<dbReference type="Pfam" id="PF02540">
    <property type="entry name" value="NAD_synthase"/>
    <property type="match status" value="1"/>
</dbReference>
<dbReference type="EMBL" id="JAFLQW010000600">
    <property type="protein sequence ID" value="MBO0351896.1"/>
    <property type="molecule type" value="Genomic_DNA"/>
</dbReference>
<feature type="binding site" evidence="7">
    <location>
        <position position="432"/>
    </location>
    <ligand>
        <name>ATP</name>
        <dbReference type="ChEBI" id="CHEBI:30616"/>
    </ligand>
</feature>
<dbReference type="CDD" id="cd00553">
    <property type="entry name" value="NAD_synthase"/>
    <property type="match status" value="1"/>
</dbReference>
<dbReference type="Proteomes" id="UP000664844">
    <property type="component" value="Unassembled WGS sequence"/>
</dbReference>